<organism evidence="2 3">
    <name type="scientific">Mucilaginibacter corticis</name>
    <dbReference type="NCBI Taxonomy" id="2597670"/>
    <lineage>
        <taxon>Bacteria</taxon>
        <taxon>Pseudomonadati</taxon>
        <taxon>Bacteroidota</taxon>
        <taxon>Sphingobacteriia</taxon>
        <taxon>Sphingobacteriales</taxon>
        <taxon>Sphingobacteriaceae</taxon>
        <taxon>Mucilaginibacter</taxon>
    </lineage>
</organism>
<evidence type="ECO:0000313" key="3">
    <source>
        <dbReference type="Proteomes" id="UP000318733"/>
    </source>
</evidence>
<dbReference type="Proteomes" id="UP000318733">
    <property type="component" value="Unassembled WGS sequence"/>
</dbReference>
<dbReference type="AlphaFoldDB" id="A0A556MS98"/>
<sequence>MKTKTPKLFITVFAAFTLFICSNAKAQSTEKSNLRFGIGIDGLLPVGDLSNTENFALGITPRLQYRLSSTVSLTLTSGLYHFFPKSVTIFDLNNNPIGTAKYKSDIIPVKAGAKFFLNENIYFGAEGGAGFQVAEGGGPVALILAPGIGYANKKWDINARYEDFTSNGHSSGVVGLRIAYGFGL</sequence>
<proteinExistence type="predicted"/>
<name>A0A556MS98_9SPHI</name>
<dbReference type="OrthoDB" id="791021at2"/>
<keyword evidence="3" id="KW-1185">Reference proteome</keyword>
<dbReference type="EMBL" id="VLPK01000001">
    <property type="protein sequence ID" value="TSJ42659.1"/>
    <property type="molecule type" value="Genomic_DNA"/>
</dbReference>
<reference evidence="2 3" key="1">
    <citation type="submission" date="2019-07" db="EMBL/GenBank/DDBJ databases">
        <authorList>
            <person name="Huq M.A."/>
        </authorList>
    </citation>
    <scope>NUCLEOTIDE SEQUENCE [LARGE SCALE GENOMIC DNA]</scope>
    <source>
        <strain evidence="2 3">MAH-19</strain>
    </source>
</reference>
<gene>
    <name evidence="2" type="ORF">FO440_00260</name>
</gene>
<dbReference type="RefSeq" id="WP_144246230.1">
    <property type="nucleotide sequence ID" value="NZ_VLPK01000001.1"/>
</dbReference>
<comment type="caution">
    <text evidence="2">The sequence shown here is derived from an EMBL/GenBank/DDBJ whole genome shotgun (WGS) entry which is preliminary data.</text>
</comment>
<evidence type="ECO:0000313" key="2">
    <source>
        <dbReference type="EMBL" id="TSJ42659.1"/>
    </source>
</evidence>
<keyword evidence="1" id="KW-0732">Signal</keyword>
<protein>
    <recommendedName>
        <fullName evidence="4">Porin family protein</fullName>
    </recommendedName>
</protein>
<evidence type="ECO:0008006" key="4">
    <source>
        <dbReference type="Google" id="ProtNLM"/>
    </source>
</evidence>
<feature type="chain" id="PRO_5022154680" description="Porin family protein" evidence="1">
    <location>
        <begin position="27"/>
        <end position="184"/>
    </location>
</feature>
<accession>A0A556MS98</accession>
<feature type="signal peptide" evidence="1">
    <location>
        <begin position="1"/>
        <end position="26"/>
    </location>
</feature>
<evidence type="ECO:0000256" key="1">
    <source>
        <dbReference type="SAM" id="SignalP"/>
    </source>
</evidence>